<comment type="caution">
    <text evidence="1">The sequence shown here is derived from an EMBL/GenBank/DDBJ whole genome shotgun (WGS) entry which is preliminary data.</text>
</comment>
<sequence length="105" mass="12023">LPPHLEYAFLGDNGKWPVIIAKDLSSKEKTDLINVLKTRKKAIDWKLTDIKGIDPEFCSHKILLEEDYSPKVQSQMRVNPKIHDVIKKVEKLLDDGLIYPISDSP</sequence>
<keyword evidence="1" id="KW-0808">Transferase</keyword>
<dbReference type="AlphaFoldDB" id="A0A699SHT8"/>
<gene>
    <name evidence="1" type="ORF">Tci_869216</name>
</gene>
<protein>
    <submittedName>
        <fullName evidence="1">Reverse transcriptase domain-containing protein</fullName>
    </submittedName>
</protein>
<accession>A0A699SHT8</accession>
<name>A0A699SHT8_TANCI</name>
<evidence type="ECO:0000313" key="1">
    <source>
        <dbReference type="EMBL" id="GFC97246.1"/>
    </source>
</evidence>
<dbReference type="Gene3D" id="3.10.10.10">
    <property type="entry name" value="HIV Type 1 Reverse Transcriptase, subunit A, domain 1"/>
    <property type="match status" value="1"/>
</dbReference>
<dbReference type="GO" id="GO:0003964">
    <property type="term" value="F:RNA-directed DNA polymerase activity"/>
    <property type="evidence" value="ECO:0007669"/>
    <property type="project" value="UniProtKB-KW"/>
</dbReference>
<keyword evidence="1" id="KW-0695">RNA-directed DNA polymerase</keyword>
<reference evidence="1" key="1">
    <citation type="journal article" date="2019" name="Sci. Rep.">
        <title>Draft genome of Tanacetum cinerariifolium, the natural source of mosquito coil.</title>
        <authorList>
            <person name="Yamashiro T."/>
            <person name="Shiraishi A."/>
            <person name="Satake H."/>
            <person name="Nakayama K."/>
        </authorList>
    </citation>
    <scope>NUCLEOTIDE SEQUENCE</scope>
</reference>
<organism evidence="1">
    <name type="scientific">Tanacetum cinerariifolium</name>
    <name type="common">Dalmatian daisy</name>
    <name type="synonym">Chrysanthemum cinerariifolium</name>
    <dbReference type="NCBI Taxonomy" id="118510"/>
    <lineage>
        <taxon>Eukaryota</taxon>
        <taxon>Viridiplantae</taxon>
        <taxon>Streptophyta</taxon>
        <taxon>Embryophyta</taxon>
        <taxon>Tracheophyta</taxon>
        <taxon>Spermatophyta</taxon>
        <taxon>Magnoliopsida</taxon>
        <taxon>eudicotyledons</taxon>
        <taxon>Gunneridae</taxon>
        <taxon>Pentapetalae</taxon>
        <taxon>asterids</taxon>
        <taxon>campanulids</taxon>
        <taxon>Asterales</taxon>
        <taxon>Asteraceae</taxon>
        <taxon>Asteroideae</taxon>
        <taxon>Anthemideae</taxon>
        <taxon>Anthemidinae</taxon>
        <taxon>Tanacetum</taxon>
    </lineage>
</organism>
<feature type="non-terminal residue" evidence="1">
    <location>
        <position position="1"/>
    </location>
</feature>
<keyword evidence="1" id="KW-0548">Nucleotidyltransferase</keyword>
<proteinExistence type="predicted"/>
<dbReference type="EMBL" id="BKCJ011164925">
    <property type="protein sequence ID" value="GFC97246.1"/>
    <property type="molecule type" value="Genomic_DNA"/>
</dbReference>